<evidence type="ECO:0000256" key="13">
    <source>
        <dbReference type="ARBA" id="ARBA00024209"/>
    </source>
</evidence>
<evidence type="ECO:0000313" key="19">
    <source>
        <dbReference type="EMBL" id="MBA0562654.1"/>
    </source>
</evidence>
<dbReference type="CDD" id="cd16461">
    <property type="entry name" value="RING-H2_EL5-like"/>
    <property type="match status" value="1"/>
</dbReference>
<keyword evidence="20" id="KW-1185">Reference proteome</keyword>
<keyword evidence="7" id="KW-0479">Metal-binding</keyword>
<evidence type="ECO:0000256" key="17">
    <source>
        <dbReference type="SAM" id="SignalP"/>
    </source>
</evidence>
<accession>A0A7J8MD72</accession>
<dbReference type="InterPro" id="IPR001841">
    <property type="entry name" value="Znf_RING"/>
</dbReference>
<evidence type="ECO:0000256" key="2">
    <source>
        <dbReference type="ARBA" id="ARBA00004167"/>
    </source>
</evidence>
<keyword evidence="10" id="KW-0862">Zinc</keyword>
<dbReference type="InterPro" id="IPR013083">
    <property type="entry name" value="Znf_RING/FYVE/PHD"/>
</dbReference>
<evidence type="ECO:0000256" key="9">
    <source>
        <dbReference type="ARBA" id="ARBA00022786"/>
    </source>
</evidence>
<evidence type="ECO:0000256" key="1">
    <source>
        <dbReference type="ARBA" id="ARBA00000900"/>
    </source>
</evidence>
<keyword evidence="6 16" id="KW-0812">Transmembrane</keyword>
<comment type="caution">
    <text evidence="19">The sequence shown here is derived from an EMBL/GenBank/DDBJ whole genome shotgun (WGS) entry which is preliminary data.</text>
</comment>
<keyword evidence="9" id="KW-0833">Ubl conjugation pathway</keyword>
<feature type="chain" id="PRO_5029520269" description="RING-type E3 ubiquitin transferase" evidence="17">
    <location>
        <begin position="21"/>
        <end position="330"/>
    </location>
</feature>
<evidence type="ECO:0000256" key="7">
    <source>
        <dbReference type="ARBA" id="ARBA00022723"/>
    </source>
</evidence>
<sequence>MFNLSRSIFLYFLTVYVVTAQSTAPPPRGDSYRLYSHFDPSIAIVVMVLVGAFFFVWILSIYIRHYDESYPIATAAASSAQRFRPSGLDPEVIENFPVFLYSHVKNLKIGKRALECAVCLSEFEDDETLRVIPKCGHVFHLDCIDAWLAYHVTCPVCRAKLTPDSDDIALPVELGSNTTEPDNNNTESSHPTRQRVEQQNELVIHVDEETRPREKITGKFTRSHSTGHSMIQPGENTERFTLRFAEEFRKQIAKREGGLNRASSYDVVLGREGSWKKGGEGSSRGKSNIDHWVFSRTPPFVSKTGPLKSPKGDGGDWDDGSHSWIGLNVR</sequence>
<evidence type="ECO:0000256" key="16">
    <source>
        <dbReference type="SAM" id="Phobius"/>
    </source>
</evidence>
<dbReference type="PANTHER" id="PTHR14155">
    <property type="entry name" value="RING FINGER DOMAIN-CONTAINING"/>
    <property type="match status" value="1"/>
</dbReference>
<dbReference type="GO" id="GO:0061630">
    <property type="term" value="F:ubiquitin protein ligase activity"/>
    <property type="evidence" value="ECO:0007669"/>
    <property type="project" value="UniProtKB-EC"/>
</dbReference>
<evidence type="ECO:0000256" key="12">
    <source>
        <dbReference type="ARBA" id="ARBA00023136"/>
    </source>
</evidence>
<name>A0A7J8MD72_9ROSI</name>
<keyword evidence="8 14" id="KW-0863">Zinc-finger</keyword>
<dbReference type="FunFam" id="3.30.40.10:FF:000187">
    <property type="entry name" value="E3 ubiquitin-protein ligase ATL6"/>
    <property type="match status" value="1"/>
</dbReference>
<keyword evidence="12 16" id="KW-0472">Membrane</keyword>
<feature type="transmembrane region" description="Helical" evidence="16">
    <location>
        <begin position="44"/>
        <end position="63"/>
    </location>
</feature>
<evidence type="ECO:0000256" key="8">
    <source>
        <dbReference type="ARBA" id="ARBA00022771"/>
    </source>
</evidence>
<evidence type="ECO:0000256" key="10">
    <source>
        <dbReference type="ARBA" id="ARBA00022833"/>
    </source>
</evidence>
<dbReference type="GO" id="GO:0008270">
    <property type="term" value="F:zinc ion binding"/>
    <property type="evidence" value="ECO:0007669"/>
    <property type="project" value="UniProtKB-KW"/>
</dbReference>
<dbReference type="SUPFAM" id="SSF57850">
    <property type="entry name" value="RING/U-box"/>
    <property type="match status" value="1"/>
</dbReference>
<dbReference type="SMART" id="SM00184">
    <property type="entry name" value="RING"/>
    <property type="match status" value="1"/>
</dbReference>
<comment type="catalytic activity">
    <reaction evidence="1">
        <text>S-ubiquitinyl-[E2 ubiquitin-conjugating enzyme]-L-cysteine + [acceptor protein]-L-lysine = [E2 ubiquitin-conjugating enzyme]-L-cysteine + N(6)-ubiquitinyl-[acceptor protein]-L-lysine.</text>
        <dbReference type="EC" id="2.3.2.27"/>
    </reaction>
</comment>
<evidence type="ECO:0000256" key="14">
    <source>
        <dbReference type="PROSITE-ProRule" id="PRU00175"/>
    </source>
</evidence>
<protein>
    <recommendedName>
        <fullName evidence="4">RING-type E3 ubiquitin transferase</fullName>
        <ecNumber evidence="4">2.3.2.27</ecNumber>
    </recommendedName>
</protein>
<evidence type="ECO:0000256" key="3">
    <source>
        <dbReference type="ARBA" id="ARBA00004906"/>
    </source>
</evidence>
<dbReference type="AlphaFoldDB" id="A0A7J8MD72"/>
<evidence type="ECO:0000256" key="4">
    <source>
        <dbReference type="ARBA" id="ARBA00012483"/>
    </source>
</evidence>
<feature type="region of interest" description="Disordered" evidence="15">
    <location>
        <begin position="172"/>
        <end position="196"/>
    </location>
</feature>
<comment type="subcellular location">
    <subcellularLocation>
        <location evidence="2">Membrane</location>
        <topology evidence="2">Single-pass membrane protein</topology>
    </subcellularLocation>
</comment>
<dbReference type="PANTHER" id="PTHR14155:SF505">
    <property type="entry name" value="RING-TYPE DOMAIN-CONTAINING PROTEIN"/>
    <property type="match status" value="1"/>
</dbReference>
<dbReference type="Gene3D" id="3.30.40.10">
    <property type="entry name" value="Zinc/RING finger domain, C3HC4 (zinc finger)"/>
    <property type="match status" value="1"/>
</dbReference>
<feature type="compositionally biased region" description="Polar residues" evidence="15">
    <location>
        <begin position="175"/>
        <end position="193"/>
    </location>
</feature>
<evidence type="ECO:0000256" key="5">
    <source>
        <dbReference type="ARBA" id="ARBA00022679"/>
    </source>
</evidence>
<gene>
    <name evidence="19" type="ORF">Golob_007681</name>
</gene>
<feature type="signal peptide" evidence="17">
    <location>
        <begin position="1"/>
        <end position="20"/>
    </location>
</feature>
<feature type="region of interest" description="Disordered" evidence="15">
    <location>
        <begin position="272"/>
        <end position="330"/>
    </location>
</feature>
<dbReference type="EC" id="2.3.2.27" evidence="4"/>
<dbReference type="Proteomes" id="UP000593572">
    <property type="component" value="Unassembled WGS sequence"/>
</dbReference>
<evidence type="ECO:0000313" key="20">
    <source>
        <dbReference type="Proteomes" id="UP000593572"/>
    </source>
</evidence>
<organism evidence="19 20">
    <name type="scientific">Gossypium lobatum</name>
    <dbReference type="NCBI Taxonomy" id="34289"/>
    <lineage>
        <taxon>Eukaryota</taxon>
        <taxon>Viridiplantae</taxon>
        <taxon>Streptophyta</taxon>
        <taxon>Embryophyta</taxon>
        <taxon>Tracheophyta</taxon>
        <taxon>Spermatophyta</taxon>
        <taxon>Magnoliopsida</taxon>
        <taxon>eudicotyledons</taxon>
        <taxon>Gunneridae</taxon>
        <taxon>Pentapetalae</taxon>
        <taxon>rosids</taxon>
        <taxon>malvids</taxon>
        <taxon>Malvales</taxon>
        <taxon>Malvaceae</taxon>
        <taxon>Malvoideae</taxon>
        <taxon>Gossypium</taxon>
    </lineage>
</organism>
<evidence type="ECO:0000259" key="18">
    <source>
        <dbReference type="PROSITE" id="PS50089"/>
    </source>
</evidence>
<evidence type="ECO:0000256" key="11">
    <source>
        <dbReference type="ARBA" id="ARBA00022989"/>
    </source>
</evidence>
<evidence type="ECO:0000256" key="15">
    <source>
        <dbReference type="SAM" id="MobiDB-lite"/>
    </source>
</evidence>
<dbReference type="EMBL" id="JABEZX010000008">
    <property type="protein sequence ID" value="MBA0562654.1"/>
    <property type="molecule type" value="Genomic_DNA"/>
</dbReference>
<keyword evidence="11 16" id="KW-1133">Transmembrane helix</keyword>
<comment type="pathway">
    <text evidence="3">Protein modification; protein ubiquitination.</text>
</comment>
<keyword evidence="17" id="KW-0732">Signal</keyword>
<reference evidence="19 20" key="1">
    <citation type="journal article" date="2019" name="Genome Biol. Evol.">
        <title>Insights into the evolution of the New World diploid cottons (Gossypium, subgenus Houzingenia) based on genome sequencing.</title>
        <authorList>
            <person name="Grover C.E."/>
            <person name="Arick M.A. 2nd"/>
            <person name="Thrash A."/>
            <person name="Conover J.L."/>
            <person name="Sanders W.S."/>
            <person name="Peterson D.G."/>
            <person name="Frelichowski J.E."/>
            <person name="Scheffler J.A."/>
            <person name="Scheffler B.E."/>
            <person name="Wendel J.F."/>
        </authorList>
    </citation>
    <scope>NUCLEOTIDE SEQUENCE [LARGE SCALE GENOMIC DNA]</scope>
    <source>
        <strain evidence="19">157</strain>
        <tissue evidence="19">Leaf</tissue>
    </source>
</reference>
<dbReference type="PROSITE" id="PS50089">
    <property type="entry name" value="ZF_RING_2"/>
    <property type="match status" value="1"/>
</dbReference>
<dbReference type="Pfam" id="PF13639">
    <property type="entry name" value="zf-RING_2"/>
    <property type="match status" value="1"/>
</dbReference>
<dbReference type="InterPro" id="IPR053238">
    <property type="entry name" value="RING-H2_zinc_finger"/>
</dbReference>
<evidence type="ECO:0000256" key="6">
    <source>
        <dbReference type="ARBA" id="ARBA00022692"/>
    </source>
</evidence>
<proteinExistence type="inferred from homology"/>
<comment type="similarity">
    <text evidence="13">Belongs to the RING-type zinc finger family. ATL subfamily.</text>
</comment>
<feature type="domain" description="RING-type" evidence="18">
    <location>
        <begin position="116"/>
        <end position="158"/>
    </location>
</feature>
<keyword evidence="5" id="KW-0808">Transferase</keyword>
<dbReference type="GO" id="GO:0016020">
    <property type="term" value="C:membrane"/>
    <property type="evidence" value="ECO:0007669"/>
    <property type="project" value="UniProtKB-SubCell"/>
</dbReference>